<evidence type="ECO:0000313" key="4">
    <source>
        <dbReference type="EMBL" id="RCU49818.1"/>
    </source>
</evidence>
<proteinExistence type="predicted"/>
<feature type="modified residue" description="4-aspartylphosphate" evidence="1">
    <location>
        <position position="64"/>
    </location>
</feature>
<accession>A0A368NH85</accession>
<dbReference type="GO" id="GO:0000160">
    <property type="term" value="P:phosphorelay signal transduction system"/>
    <property type="evidence" value="ECO:0007669"/>
    <property type="project" value="InterPro"/>
</dbReference>
<feature type="domain" description="EAL" evidence="3">
    <location>
        <begin position="144"/>
        <end position="397"/>
    </location>
</feature>
<evidence type="ECO:0000259" key="2">
    <source>
        <dbReference type="PROSITE" id="PS50110"/>
    </source>
</evidence>
<comment type="caution">
    <text evidence="4">The sequence shown here is derived from an EMBL/GenBank/DDBJ whole genome shotgun (WGS) entry which is preliminary data.</text>
</comment>
<name>A0A368NH85_9GAMM</name>
<reference evidence="4 5" key="1">
    <citation type="submission" date="2018-07" db="EMBL/GenBank/DDBJ databases">
        <title>Corallincola holothuriorum sp. nov., a new facultative anaerobe isolated from sea cucumber Apostichopus japonicus.</title>
        <authorList>
            <person name="Xia H."/>
        </authorList>
    </citation>
    <scope>NUCLEOTIDE SEQUENCE [LARGE SCALE GENOMIC DNA]</scope>
    <source>
        <strain evidence="4 5">C4</strain>
    </source>
</reference>
<dbReference type="InterPro" id="IPR001789">
    <property type="entry name" value="Sig_transdc_resp-reg_receiver"/>
</dbReference>
<dbReference type="AlphaFoldDB" id="A0A368NH85"/>
<keyword evidence="5" id="KW-1185">Reference proteome</keyword>
<evidence type="ECO:0000256" key="1">
    <source>
        <dbReference type="PROSITE-ProRule" id="PRU00169"/>
    </source>
</evidence>
<dbReference type="Proteomes" id="UP000252558">
    <property type="component" value="Unassembled WGS sequence"/>
</dbReference>
<dbReference type="SUPFAM" id="SSF52172">
    <property type="entry name" value="CheY-like"/>
    <property type="match status" value="1"/>
</dbReference>
<dbReference type="SUPFAM" id="SSF141868">
    <property type="entry name" value="EAL domain-like"/>
    <property type="match status" value="1"/>
</dbReference>
<dbReference type="PANTHER" id="PTHR33121:SF79">
    <property type="entry name" value="CYCLIC DI-GMP PHOSPHODIESTERASE PDED-RELATED"/>
    <property type="match status" value="1"/>
</dbReference>
<dbReference type="InterPro" id="IPR050706">
    <property type="entry name" value="Cyclic-di-GMP_PDE-like"/>
</dbReference>
<dbReference type="PROSITE" id="PS50883">
    <property type="entry name" value="EAL"/>
    <property type="match status" value="1"/>
</dbReference>
<dbReference type="GO" id="GO:0071111">
    <property type="term" value="F:cyclic-guanylate-specific phosphodiesterase activity"/>
    <property type="evidence" value="ECO:0007669"/>
    <property type="project" value="InterPro"/>
</dbReference>
<dbReference type="EMBL" id="QPID01000005">
    <property type="protein sequence ID" value="RCU49818.1"/>
    <property type="molecule type" value="Genomic_DNA"/>
</dbReference>
<dbReference type="Gene3D" id="3.40.50.2300">
    <property type="match status" value="1"/>
</dbReference>
<dbReference type="InterPro" id="IPR001633">
    <property type="entry name" value="EAL_dom"/>
</dbReference>
<dbReference type="RefSeq" id="WP_114338104.1">
    <property type="nucleotide sequence ID" value="NZ_QPID01000005.1"/>
</dbReference>
<dbReference type="Pfam" id="PF00563">
    <property type="entry name" value="EAL"/>
    <property type="match status" value="1"/>
</dbReference>
<sequence length="398" mass="44735">MTVEERDKIRELRILLVEDQPVPRQLLLQLLERLGVEQSWQAEDGKQALQLLSEGILFDIILCDLQMPNMDGLEFIRHLGQRSFHGGLILVSAESDMLLHSAEAMATEYGLKVFGTLAKPVQPSQLVPMLTHQSSAESLTDNELPIALHEVMEGLEQGEFNAVFQPKVRFDNRQWIGVESLVRWYHPSRGVITPGFFLPLLERAGEIELLSEVMLSASLAQSRQFIKQGQEVTVAVNLPPNSMTDTKFCDRFMRLLKRYQVPPELCMIELTECELTADLGPMIETLARLRMNGVQLAIDDFGTGYSSLEKLGQIPFTELKIDQSFVRDAARKPKLRAIVEASLDVAKKLGLSTVAEGVEDAAGWQLLRELGCDYCQGYYAAEPMMSADLDAWQQQWAV</sequence>
<dbReference type="SMART" id="SM00052">
    <property type="entry name" value="EAL"/>
    <property type="match status" value="1"/>
</dbReference>
<keyword evidence="1" id="KW-0597">Phosphoprotein</keyword>
<feature type="domain" description="Response regulatory" evidence="2">
    <location>
        <begin position="13"/>
        <end position="134"/>
    </location>
</feature>
<evidence type="ECO:0000259" key="3">
    <source>
        <dbReference type="PROSITE" id="PS50883"/>
    </source>
</evidence>
<evidence type="ECO:0000313" key="5">
    <source>
        <dbReference type="Proteomes" id="UP000252558"/>
    </source>
</evidence>
<protein>
    <submittedName>
        <fullName evidence="4">EAL domain-containing protein</fullName>
    </submittedName>
</protein>
<dbReference type="Gene3D" id="3.20.20.450">
    <property type="entry name" value="EAL domain"/>
    <property type="match status" value="1"/>
</dbReference>
<dbReference type="InterPro" id="IPR035919">
    <property type="entry name" value="EAL_sf"/>
</dbReference>
<dbReference type="PANTHER" id="PTHR33121">
    <property type="entry name" value="CYCLIC DI-GMP PHOSPHODIESTERASE PDEF"/>
    <property type="match status" value="1"/>
</dbReference>
<dbReference type="InterPro" id="IPR011006">
    <property type="entry name" value="CheY-like_superfamily"/>
</dbReference>
<dbReference type="SMART" id="SM00448">
    <property type="entry name" value="REC"/>
    <property type="match status" value="1"/>
</dbReference>
<dbReference type="OrthoDB" id="9812358at2"/>
<organism evidence="4 5">
    <name type="scientific">Corallincola holothuriorum</name>
    <dbReference type="NCBI Taxonomy" id="2282215"/>
    <lineage>
        <taxon>Bacteria</taxon>
        <taxon>Pseudomonadati</taxon>
        <taxon>Pseudomonadota</taxon>
        <taxon>Gammaproteobacteria</taxon>
        <taxon>Alteromonadales</taxon>
        <taxon>Psychromonadaceae</taxon>
        <taxon>Corallincola</taxon>
    </lineage>
</organism>
<dbReference type="Pfam" id="PF00072">
    <property type="entry name" value="Response_reg"/>
    <property type="match status" value="1"/>
</dbReference>
<gene>
    <name evidence="4" type="ORF">DU002_09270</name>
</gene>
<dbReference type="PROSITE" id="PS50110">
    <property type="entry name" value="RESPONSE_REGULATORY"/>
    <property type="match status" value="1"/>
</dbReference>
<dbReference type="CDD" id="cd01948">
    <property type="entry name" value="EAL"/>
    <property type="match status" value="1"/>
</dbReference>